<protein>
    <submittedName>
        <fullName evidence="2">Uncharacterized protein</fullName>
    </submittedName>
</protein>
<feature type="region of interest" description="Disordered" evidence="1">
    <location>
        <begin position="72"/>
        <end position="96"/>
    </location>
</feature>
<evidence type="ECO:0000256" key="1">
    <source>
        <dbReference type="SAM" id="MobiDB-lite"/>
    </source>
</evidence>
<comment type="caution">
    <text evidence="2">The sequence shown here is derived from an EMBL/GenBank/DDBJ whole genome shotgun (WGS) entry which is preliminary data.</text>
</comment>
<dbReference type="Proteomes" id="UP000499080">
    <property type="component" value="Unassembled WGS sequence"/>
</dbReference>
<accession>A0A4Y2SCQ7</accession>
<reference evidence="2 3" key="1">
    <citation type="journal article" date="2019" name="Sci. Rep.">
        <title>Orb-weaving spider Araneus ventricosus genome elucidates the spidroin gene catalogue.</title>
        <authorList>
            <person name="Kono N."/>
            <person name="Nakamura H."/>
            <person name="Ohtoshi R."/>
            <person name="Moran D.A.P."/>
            <person name="Shinohara A."/>
            <person name="Yoshida Y."/>
            <person name="Fujiwara M."/>
            <person name="Mori M."/>
            <person name="Tomita M."/>
            <person name="Arakawa K."/>
        </authorList>
    </citation>
    <scope>NUCLEOTIDE SEQUENCE [LARGE SCALE GENOMIC DNA]</scope>
</reference>
<proteinExistence type="predicted"/>
<evidence type="ECO:0000313" key="3">
    <source>
        <dbReference type="Proteomes" id="UP000499080"/>
    </source>
</evidence>
<name>A0A4Y2SCQ7_ARAVE</name>
<feature type="compositionally biased region" description="Basic and acidic residues" evidence="1">
    <location>
        <begin position="72"/>
        <end position="90"/>
    </location>
</feature>
<dbReference type="EMBL" id="BGPR01020990">
    <property type="protein sequence ID" value="GBN85847.1"/>
    <property type="molecule type" value="Genomic_DNA"/>
</dbReference>
<gene>
    <name evidence="2" type="ORF">AVEN_58052_1</name>
</gene>
<evidence type="ECO:0000313" key="2">
    <source>
        <dbReference type="EMBL" id="GBN85847.1"/>
    </source>
</evidence>
<dbReference type="AlphaFoldDB" id="A0A4Y2SCQ7"/>
<keyword evidence="3" id="KW-1185">Reference proteome</keyword>
<organism evidence="2 3">
    <name type="scientific">Araneus ventricosus</name>
    <name type="common">Orbweaver spider</name>
    <name type="synonym">Epeira ventricosa</name>
    <dbReference type="NCBI Taxonomy" id="182803"/>
    <lineage>
        <taxon>Eukaryota</taxon>
        <taxon>Metazoa</taxon>
        <taxon>Ecdysozoa</taxon>
        <taxon>Arthropoda</taxon>
        <taxon>Chelicerata</taxon>
        <taxon>Arachnida</taxon>
        <taxon>Araneae</taxon>
        <taxon>Araneomorphae</taxon>
        <taxon>Entelegynae</taxon>
        <taxon>Araneoidea</taxon>
        <taxon>Araneidae</taxon>
        <taxon>Araneus</taxon>
    </lineage>
</organism>
<sequence>MTRAMFNIYKYKMLKQMVVTLRQVGKAYEVEQDMTVLGEQPSKGKLTGKISTLLASKDLSYYAEKAVRDTDPHSLDLKGQKRNFKNEKTSRNCSFS</sequence>